<reference evidence="2" key="1">
    <citation type="submission" date="2019-08" db="EMBL/GenBank/DDBJ databases">
        <title>The genome of the North American firefly Photinus pyralis.</title>
        <authorList>
            <consortium name="Photinus pyralis genome working group"/>
            <person name="Fallon T.R."/>
            <person name="Sander Lower S.E."/>
            <person name="Weng J.-K."/>
        </authorList>
    </citation>
    <scope>NUCLEOTIDE SEQUENCE</scope>
    <source>
        <strain evidence="2">TRF0915ILg1</strain>
        <tissue evidence="2">Whole body</tissue>
    </source>
</reference>
<feature type="coiled-coil region" evidence="1">
    <location>
        <begin position="28"/>
        <end position="62"/>
    </location>
</feature>
<name>A0A8K0FYC9_IGNLU</name>
<organism evidence="2 3">
    <name type="scientific">Ignelater luminosus</name>
    <name type="common">Cucubano</name>
    <name type="synonym">Pyrophorus luminosus</name>
    <dbReference type="NCBI Taxonomy" id="2038154"/>
    <lineage>
        <taxon>Eukaryota</taxon>
        <taxon>Metazoa</taxon>
        <taxon>Ecdysozoa</taxon>
        <taxon>Arthropoda</taxon>
        <taxon>Hexapoda</taxon>
        <taxon>Insecta</taxon>
        <taxon>Pterygota</taxon>
        <taxon>Neoptera</taxon>
        <taxon>Endopterygota</taxon>
        <taxon>Coleoptera</taxon>
        <taxon>Polyphaga</taxon>
        <taxon>Elateriformia</taxon>
        <taxon>Elateroidea</taxon>
        <taxon>Elateridae</taxon>
        <taxon>Agrypninae</taxon>
        <taxon>Pyrophorini</taxon>
        <taxon>Ignelater</taxon>
    </lineage>
</organism>
<keyword evidence="3" id="KW-1185">Reference proteome</keyword>
<comment type="caution">
    <text evidence="2">The sequence shown here is derived from an EMBL/GenBank/DDBJ whole genome shotgun (WGS) entry which is preliminary data.</text>
</comment>
<dbReference type="EMBL" id="VTPC01091178">
    <property type="protein sequence ID" value="KAF2879406.1"/>
    <property type="molecule type" value="Genomic_DNA"/>
</dbReference>
<accession>A0A8K0FYC9</accession>
<protein>
    <submittedName>
        <fullName evidence="2">Uncharacterized protein</fullName>
    </submittedName>
</protein>
<evidence type="ECO:0000256" key="1">
    <source>
        <dbReference type="SAM" id="Coils"/>
    </source>
</evidence>
<dbReference type="OrthoDB" id="6782755at2759"/>
<dbReference type="AlphaFoldDB" id="A0A8K0FYC9"/>
<gene>
    <name evidence="2" type="ORF">ILUMI_26766</name>
</gene>
<sequence>MKFVWIRLLLLNFGIKYKKELKPIKQENQNMKREIASLYGKIEDLDKDKERKNLIIQRLDLEQIPNKNFKEEVEHFIEKSLNVKIALNREEKIF</sequence>
<dbReference type="Proteomes" id="UP000801492">
    <property type="component" value="Unassembled WGS sequence"/>
</dbReference>
<evidence type="ECO:0000313" key="3">
    <source>
        <dbReference type="Proteomes" id="UP000801492"/>
    </source>
</evidence>
<keyword evidence="1" id="KW-0175">Coiled coil</keyword>
<proteinExistence type="predicted"/>
<evidence type="ECO:0000313" key="2">
    <source>
        <dbReference type="EMBL" id="KAF2879406.1"/>
    </source>
</evidence>